<protein>
    <submittedName>
        <fullName evidence="1">Uncharacterized protein</fullName>
    </submittedName>
</protein>
<gene>
    <name evidence="1" type="ORF">NLS_LOCUS118</name>
</gene>
<evidence type="ECO:0000313" key="2">
    <source>
        <dbReference type="Proteomes" id="UP000277928"/>
    </source>
</evidence>
<dbReference type="Proteomes" id="UP000277928">
    <property type="component" value="Unassembled WGS sequence"/>
</dbReference>
<dbReference type="AlphaFoldDB" id="A0A3P6S5T2"/>
<keyword evidence="2" id="KW-1185">Reference proteome</keyword>
<organism evidence="1 2">
    <name type="scientific">Litomosoides sigmodontis</name>
    <name type="common">Filarial nematode worm</name>
    <dbReference type="NCBI Taxonomy" id="42156"/>
    <lineage>
        <taxon>Eukaryota</taxon>
        <taxon>Metazoa</taxon>
        <taxon>Ecdysozoa</taxon>
        <taxon>Nematoda</taxon>
        <taxon>Chromadorea</taxon>
        <taxon>Rhabditida</taxon>
        <taxon>Spirurina</taxon>
        <taxon>Spiruromorpha</taxon>
        <taxon>Filarioidea</taxon>
        <taxon>Onchocercidae</taxon>
        <taxon>Litomosoides</taxon>
    </lineage>
</organism>
<sequence length="79" mass="9517">MECYAIEEHFQLELGNLQQISDRGHCGLTRPAHPEEPKKPRRHYLSILLQPKGRDFNLHWQHARFRYFVAYEGRFPEIL</sequence>
<proteinExistence type="predicted"/>
<dbReference type="EMBL" id="UYRX01000003">
    <property type="protein sequence ID" value="VDK67479.1"/>
    <property type="molecule type" value="Genomic_DNA"/>
</dbReference>
<accession>A0A3P6S5T2</accession>
<name>A0A3P6S5T2_LITSI</name>
<reference evidence="1 2" key="1">
    <citation type="submission" date="2018-08" db="EMBL/GenBank/DDBJ databases">
        <authorList>
            <person name="Laetsch R D."/>
            <person name="Stevens L."/>
            <person name="Kumar S."/>
            <person name="Blaxter L. M."/>
        </authorList>
    </citation>
    <scope>NUCLEOTIDE SEQUENCE [LARGE SCALE GENOMIC DNA]</scope>
</reference>
<evidence type="ECO:0000313" key="1">
    <source>
        <dbReference type="EMBL" id="VDK67479.1"/>
    </source>
</evidence>